<evidence type="ECO:0000313" key="20">
    <source>
        <dbReference type="Proteomes" id="UP001311232"/>
    </source>
</evidence>
<evidence type="ECO:0000256" key="14">
    <source>
        <dbReference type="ARBA" id="ARBA00040991"/>
    </source>
</evidence>
<evidence type="ECO:0000256" key="13">
    <source>
        <dbReference type="ARBA" id="ARBA00038024"/>
    </source>
</evidence>
<dbReference type="EMBL" id="JAHHUM010001653">
    <property type="protein sequence ID" value="KAK5610126.1"/>
    <property type="molecule type" value="Genomic_DNA"/>
</dbReference>
<dbReference type="PANTHER" id="PTHR48182">
    <property type="entry name" value="PROTEIN SERAC1"/>
    <property type="match status" value="1"/>
</dbReference>
<dbReference type="Proteomes" id="UP001311232">
    <property type="component" value="Unassembled WGS sequence"/>
</dbReference>
<keyword evidence="5 18" id="KW-0812">Transmembrane</keyword>
<gene>
    <name evidence="19" type="primary">SERAC1</name>
    <name evidence="19" type="ORF">CRENBAI_011100</name>
</gene>
<proteinExistence type="inferred from homology"/>
<keyword evidence="6" id="KW-0256">Endoplasmic reticulum</keyword>
<keyword evidence="4" id="KW-0444">Lipid biosynthesis</keyword>
<organism evidence="19 20">
    <name type="scientific">Crenichthys baileyi</name>
    <name type="common">White River springfish</name>
    <dbReference type="NCBI Taxonomy" id="28760"/>
    <lineage>
        <taxon>Eukaryota</taxon>
        <taxon>Metazoa</taxon>
        <taxon>Chordata</taxon>
        <taxon>Craniata</taxon>
        <taxon>Vertebrata</taxon>
        <taxon>Euteleostomi</taxon>
        <taxon>Actinopterygii</taxon>
        <taxon>Neopterygii</taxon>
        <taxon>Teleostei</taxon>
        <taxon>Neoteleostei</taxon>
        <taxon>Acanthomorphata</taxon>
        <taxon>Ovalentaria</taxon>
        <taxon>Atherinomorphae</taxon>
        <taxon>Cyprinodontiformes</taxon>
        <taxon>Goodeidae</taxon>
        <taxon>Crenichthys</taxon>
    </lineage>
</organism>
<reference evidence="19 20" key="1">
    <citation type="submission" date="2021-06" db="EMBL/GenBank/DDBJ databases">
        <authorList>
            <person name="Palmer J.M."/>
        </authorList>
    </citation>
    <scope>NUCLEOTIDE SEQUENCE [LARGE SCALE GENOMIC DNA]</scope>
    <source>
        <strain evidence="19 20">MEX-2019</strain>
        <tissue evidence="19">Muscle</tissue>
    </source>
</reference>
<dbReference type="AlphaFoldDB" id="A0AAV9RMC6"/>
<dbReference type="GO" id="GO:0005783">
    <property type="term" value="C:endoplasmic reticulum"/>
    <property type="evidence" value="ECO:0007669"/>
    <property type="project" value="UniProtKB-SubCell"/>
</dbReference>
<evidence type="ECO:0000256" key="3">
    <source>
        <dbReference type="ARBA" id="ARBA00004240"/>
    </source>
</evidence>
<evidence type="ECO:0000256" key="12">
    <source>
        <dbReference type="ARBA" id="ARBA00023264"/>
    </source>
</evidence>
<keyword evidence="11" id="KW-0594">Phospholipid biosynthesis</keyword>
<sequence length="903" mass="101287">MAENSTNVFLDILKSFDAAPLIIAFCVSIAVGLLLGATVYVILTWMSRRKAGSASITRRPPRRSQNSSRSRPGFDRSSSYERRSNNSLISAAFTFHRPTSSPDHLDAVGHKSSFRASTFHPLIQCSQIAREAEEGSQTTLPRTPPLTTSAGPAQTTAEPVVNRSRPESFWGNNGLRGLGVTQTSPPAYESIIRAYQETFGCGDVITIDDVLFVRRRFLETPSADTEDSISHKSCHLIFETERRRMSVAALRLIHCRRLSTAGPHGVNKLLQWKHLRKIGKITGAVIFGGCLFVTYEVVALDKNVTIDTSAILQEKYKSYIYLRATPSAENENITAELTQKARRELHRAARRFLEISSKLFLKSLDEHFSHVDADPHEVALWVLLKRTWSPNKAVRLQAVQELVENPHWQDYQYQTAAQVIDQRTAVGLARSPQVDLRFFRPPPALPDLEDGLSAEDGLRQLLASLPLSEVDRCVQYFTSLALRESNQSIAAQRGGLWCFGGNGLPYAESLTSVPSEKVESICLQALVQHSKVQSHCDHIVANGGLQILQRLYQLRRESLKIQRNIVRIIGNLALNEGIHQAIVQSGWVSVLAETMQSPHVMQASHAARALANLDRETVREKYQDGIYILHPQTRGNQPIKADVLFIHGILGAAFKTWRQKDRSTPEEEKEAESQDDYTECWPKSWLAADCPNLRVLSVEYDSHLSDWMAKCPAENQRKSLAYRSRELLNKLKVAGVGERPVVWVAHSMGGLLVKKMLLDAANDPDLQGLLKNTKGIMFYSVPHHGTFMAEYSVNVRYLLFPSIEVRELCKDSPALRCLNEGFLNIVKENEIKMLSFSETRPTNIGPMIKILVVPTQSADLGLGELIEVDVDHLSICKPEKKDSLLYRRSLQFIQEALQHFISH</sequence>
<evidence type="ECO:0000256" key="4">
    <source>
        <dbReference type="ARBA" id="ARBA00022516"/>
    </source>
</evidence>
<evidence type="ECO:0000256" key="6">
    <source>
        <dbReference type="ARBA" id="ARBA00022824"/>
    </source>
</evidence>
<keyword evidence="12" id="KW-1208">Phospholipid metabolism</keyword>
<dbReference type="InterPro" id="IPR016024">
    <property type="entry name" value="ARM-type_fold"/>
</dbReference>
<comment type="caution">
    <text evidence="19">The sequence shown here is derived from an EMBL/GenBank/DDBJ whole genome shotgun (WGS) entry which is preliminary data.</text>
</comment>
<protein>
    <recommendedName>
        <fullName evidence="14">Protein SERAC1</fullName>
    </recommendedName>
    <alternativeName>
        <fullName evidence="15">Serine active site-containing protein 1</fullName>
    </alternativeName>
</protein>
<evidence type="ECO:0000256" key="1">
    <source>
        <dbReference type="ARBA" id="ARBA00004167"/>
    </source>
</evidence>
<keyword evidence="7 18" id="KW-1133">Transmembrane helix</keyword>
<feature type="transmembrane region" description="Helical" evidence="18">
    <location>
        <begin position="20"/>
        <end position="43"/>
    </location>
</feature>
<dbReference type="SUPFAM" id="SSF48371">
    <property type="entry name" value="ARM repeat"/>
    <property type="match status" value="1"/>
</dbReference>
<evidence type="ECO:0000256" key="7">
    <source>
        <dbReference type="ARBA" id="ARBA00022989"/>
    </source>
</evidence>
<dbReference type="GO" id="GO:0016020">
    <property type="term" value="C:membrane"/>
    <property type="evidence" value="ECO:0007669"/>
    <property type="project" value="UniProtKB-SubCell"/>
</dbReference>
<feature type="compositionally biased region" description="Basic and acidic residues" evidence="17">
    <location>
        <begin position="72"/>
        <end position="82"/>
    </location>
</feature>
<dbReference type="InterPro" id="IPR000225">
    <property type="entry name" value="Armadillo"/>
</dbReference>
<feature type="region of interest" description="Disordered" evidence="17">
    <location>
        <begin position="131"/>
        <end position="166"/>
    </location>
</feature>
<comment type="subcellular location">
    <subcellularLocation>
        <location evidence="3">Endoplasmic reticulum</location>
    </subcellularLocation>
    <subcellularLocation>
        <location evidence="1">Membrane</location>
        <topology evidence="1">Single-pass membrane protein</topology>
    </subcellularLocation>
    <subcellularLocation>
        <location evidence="2">Mitochondrion</location>
    </subcellularLocation>
</comment>
<accession>A0AAV9RMC6</accession>
<evidence type="ECO:0000313" key="19">
    <source>
        <dbReference type="EMBL" id="KAK5610126.1"/>
    </source>
</evidence>
<evidence type="ECO:0000256" key="5">
    <source>
        <dbReference type="ARBA" id="ARBA00022692"/>
    </source>
</evidence>
<evidence type="ECO:0000256" key="11">
    <source>
        <dbReference type="ARBA" id="ARBA00023209"/>
    </source>
</evidence>
<feature type="repeat" description="ARM" evidence="16">
    <location>
        <begin position="543"/>
        <end position="587"/>
    </location>
</feature>
<evidence type="ECO:0000256" key="10">
    <source>
        <dbReference type="ARBA" id="ARBA00023136"/>
    </source>
</evidence>
<dbReference type="InterPro" id="IPR052374">
    <property type="entry name" value="SERAC1"/>
</dbReference>
<dbReference type="GO" id="GO:0005739">
    <property type="term" value="C:mitochondrion"/>
    <property type="evidence" value="ECO:0007669"/>
    <property type="project" value="UniProtKB-SubCell"/>
</dbReference>
<evidence type="ECO:0000256" key="16">
    <source>
        <dbReference type="PROSITE-ProRule" id="PRU00259"/>
    </source>
</evidence>
<dbReference type="InterPro" id="IPR029180">
    <property type="entry name" value="Myc_target_1"/>
</dbReference>
<dbReference type="GO" id="GO:0008654">
    <property type="term" value="P:phospholipid biosynthetic process"/>
    <property type="evidence" value="ECO:0007669"/>
    <property type="project" value="UniProtKB-KW"/>
</dbReference>
<dbReference type="Pfam" id="PF15179">
    <property type="entry name" value="Myc_target_1"/>
    <property type="match status" value="1"/>
</dbReference>
<feature type="region of interest" description="Disordered" evidence="17">
    <location>
        <begin position="53"/>
        <end position="82"/>
    </location>
</feature>
<name>A0AAV9RMC6_9TELE</name>
<keyword evidence="8" id="KW-0443">Lipid metabolism</keyword>
<keyword evidence="9" id="KW-0496">Mitochondrion</keyword>
<evidence type="ECO:0000256" key="2">
    <source>
        <dbReference type="ARBA" id="ARBA00004173"/>
    </source>
</evidence>
<dbReference type="PANTHER" id="PTHR48182:SF2">
    <property type="entry name" value="PROTEIN SERAC1"/>
    <property type="match status" value="1"/>
</dbReference>
<evidence type="ECO:0000256" key="18">
    <source>
        <dbReference type="SAM" id="Phobius"/>
    </source>
</evidence>
<evidence type="ECO:0000256" key="9">
    <source>
        <dbReference type="ARBA" id="ARBA00023128"/>
    </source>
</evidence>
<feature type="compositionally biased region" description="Low complexity" evidence="17">
    <location>
        <begin position="138"/>
        <end position="148"/>
    </location>
</feature>
<dbReference type="InterPro" id="IPR011989">
    <property type="entry name" value="ARM-like"/>
</dbReference>
<dbReference type="Gene3D" id="1.25.10.10">
    <property type="entry name" value="Leucine-rich Repeat Variant"/>
    <property type="match status" value="1"/>
</dbReference>
<evidence type="ECO:0000256" key="15">
    <source>
        <dbReference type="ARBA" id="ARBA00041701"/>
    </source>
</evidence>
<evidence type="ECO:0000256" key="8">
    <source>
        <dbReference type="ARBA" id="ARBA00023098"/>
    </source>
</evidence>
<comment type="similarity">
    <text evidence="13">Belongs to the SERAC1 family.</text>
</comment>
<keyword evidence="10 18" id="KW-0472">Membrane</keyword>
<dbReference type="InterPro" id="IPR029058">
    <property type="entry name" value="AB_hydrolase_fold"/>
</dbReference>
<dbReference type="Gene3D" id="3.40.50.1820">
    <property type="entry name" value="alpha/beta hydrolase"/>
    <property type="match status" value="1"/>
</dbReference>
<evidence type="ECO:0000256" key="17">
    <source>
        <dbReference type="SAM" id="MobiDB-lite"/>
    </source>
</evidence>
<dbReference type="SUPFAM" id="SSF53474">
    <property type="entry name" value="alpha/beta-Hydrolases"/>
    <property type="match status" value="1"/>
</dbReference>
<dbReference type="PROSITE" id="PS50176">
    <property type="entry name" value="ARM_REPEAT"/>
    <property type="match status" value="1"/>
</dbReference>
<keyword evidence="20" id="KW-1185">Reference proteome</keyword>